<evidence type="ECO:0000313" key="3">
    <source>
        <dbReference type="Proteomes" id="UP000256519"/>
    </source>
</evidence>
<dbReference type="InterPro" id="IPR018958">
    <property type="entry name" value="Knr4/Smi1-like_dom"/>
</dbReference>
<dbReference type="RefSeq" id="WP_116078899.1">
    <property type="nucleotide sequence ID" value="NZ_CP187631.1"/>
</dbReference>
<evidence type="ECO:0000313" key="2">
    <source>
        <dbReference type="EMBL" id="RDZ06457.1"/>
    </source>
</evidence>
<accession>A0A3D8WTR7</accession>
<comment type="caution">
    <text evidence="2">The sequence shown here is derived from an EMBL/GenBank/DDBJ whole genome shotgun (WGS) entry which is preliminary data.</text>
</comment>
<feature type="domain" description="Knr4/Smi1-like" evidence="1">
    <location>
        <begin position="18"/>
        <end position="134"/>
    </location>
</feature>
<dbReference type="Proteomes" id="UP000256519">
    <property type="component" value="Unassembled WGS sequence"/>
</dbReference>
<name>A0A3D8WTR7_PRIMG</name>
<dbReference type="SMART" id="SM00860">
    <property type="entry name" value="SMI1_KNR4"/>
    <property type="match status" value="1"/>
</dbReference>
<reference evidence="2 3" key="1">
    <citation type="journal article" date="2018" name="Appl. Environ. Microbiol.">
        <title>Antimicrobial susceptibility testing and tentative epidemiological cut-off values of five Bacillus species relevant for use as animal feed additives or for plant protection.</title>
        <authorList>
            <person name="Agerso Y."/>
            <person name="Stuer-Lauridsen B."/>
            <person name="Bjerre K."/>
            <person name="Jensen M.G."/>
            <person name="Johansen E."/>
            <person name="Bennedsen M."/>
            <person name="Brockmann E."/>
            <person name="Nielsen B."/>
        </authorList>
    </citation>
    <scope>NUCLEOTIDE SEQUENCE [LARGE SCALE GENOMIC DNA]</scope>
    <source>
        <strain evidence="2 3">CHCC20162</strain>
    </source>
</reference>
<dbReference type="SUPFAM" id="SSF160631">
    <property type="entry name" value="SMI1/KNR4-like"/>
    <property type="match status" value="1"/>
</dbReference>
<protein>
    <submittedName>
        <fullName evidence="2">SMI1/KNR4 family protein</fullName>
    </submittedName>
</protein>
<gene>
    <name evidence="2" type="ORF">C3744_28985</name>
</gene>
<dbReference type="Pfam" id="PF14568">
    <property type="entry name" value="SUKH_6"/>
    <property type="match status" value="1"/>
</dbReference>
<sequence length="142" mass="16197">MWKDLIQNTSAQCVFGEPASLEDIAVLEKLFNIQLPDELKTLLGETNGTNDSNGCPLIWSTEQIIRENLNLGERIEDTYILFNNLLLVADAENGDMFGYSTLEGFIKQNNIYVWNHKNNRRKQVATSLKEFVEDWISGKLSI</sequence>
<proteinExistence type="predicted"/>
<organism evidence="2 3">
    <name type="scientific">Priestia megaterium</name>
    <name type="common">Bacillus megaterium</name>
    <dbReference type="NCBI Taxonomy" id="1404"/>
    <lineage>
        <taxon>Bacteria</taxon>
        <taxon>Bacillati</taxon>
        <taxon>Bacillota</taxon>
        <taxon>Bacilli</taxon>
        <taxon>Bacillales</taxon>
        <taxon>Bacillaceae</taxon>
        <taxon>Priestia</taxon>
    </lineage>
</organism>
<dbReference type="EMBL" id="PQWM01000067">
    <property type="protein sequence ID" value="RDZ06457.1"/>
    <property type="molecule type" value="Genomic_DNA"/>
</dbReference>
<dbReference type="Gene3D" id="3.40.1580.10">
    <property type="entry name" value="SMI1/KNR4-like"/>
    <property type="match status" value="1"/>
</dbReference>
<dbReference type="InterPro" id="IPR037883">
    <property type="entry name" value="Knr4/Smi1-like_sf"/>
</dbReference>
<dbReference type="AlphaFoldDB" id="A0A3D8WTR7"/>
<evidence type="ECO:0000259" key="1">
    <source>
        <dbReference type="SMART" id="SM00860"/>
    </source>
</evidence>